<protein>
    <recommendedName>
        <fullName evidence="4">DUF1850 domain-containing protein</fullName>
    </recommendedName>
</protein>
<keyword evidence="1" id="KW-1133">Transmembrane helix</keyword>
<gene>
    <name evidence="2" type="ORF">F480_01160</name>
</gene>
<evidence type="ECO:0000256" key="1">
    <source>
        <dbReference type="SAM" id="Phobius"/>
    </source>
</evidence>
<dbReference type="Proteomes" id="UP000078358">
    <property type="component" value="Unassembled WGS sequence"/>
</dbReference>
<dbReference type="Pfam" id="PF08905">
    <property type="entry name" value="DUF1850"/>
    <property type="match status" value="1"/>
</dbReference>
<dbReference type="RefSeq" id="WP_025267088.1">
    <property type="nucleotide sequence ID" value="NZ_JACI01000001.1"/>
</dbReference>
<comment type="caution">
    <text evidence="2">The sequence shown here is derived from an EMBL/GenBank/DDBJ whole genome shotgun (WGS) entry which is preliminary data.</text>
</comment>
<evidence type="ECO:0008006" key="4">
    <source>
        <dbReference type="Google" id="ProtNLM"/>
    </source>
</evidence>
<dbReference type="AlphaFoldDB" id="A0A179CZ51"/>
<reference evidence="2 3" key="1">
    <citation type="submission" date="2014-01" db="EMBL/GenBank/DDBJ databases">
        <authorList>
            <person name="Zuccon D."/>
        </authorList>
    </citation>
    <scope>NUCLEOTIDE SEQUENCE [LARGE SCALE GENOMIC DNA]</scope>
    <source>
        <strain evidence="2 3">Y31</strain>
    </source>
</reference>
<proteinExistence type="predicted"/>
<feature type="transmembrane region" description="Helical" evidence="1">
    <location>
        <begin position="12"/>
        <end position="30"/>
    </location>
</feature>
<keyword evidence="1" id="KW-0812">Transmembrane</keyword>
<dbReference type="EMBL" id="JACI01000001">
    <property type="protein sequence ID" value="OAQ15186.1"/>
    <property type="molecule type" value="Genomic_DNA"/>
</dbReference>
<dbReference type="PATRIC" id="fig|1261658.3.peg.238"/>
<sequence length="168" mass="19704">MLKKKFSRYFGLFNAVILLAGFFPVSYLSISSGALHCNIRSKYFSLRWRHSVEKQLWYEHYRHQANQFELFESWLQTFGAGTPSYTTAITNAPQGYIGYKHQIRVNELNWVVSPNMEGTFLIEHKEIPLYQYLPEYSVVHIQSKRAPFWFYLLRSSCNVSSKNAKSAN</sequence>
<dbReference type="InterPro" id="IPR015001">
    <property type="entry name" value="DUF1850"/>
</dbReference>
<evidence type="ECO:0000313" key="3">
    <source>
        <dbReference type="Proteomes" id="UP000078358"/>
    </source>
</evidence>
<accession>A0A179CZ51</accession>
<evidence type="ECO:0000313" key="2">
    <source>
        <dbReference type="EMBL" id="OAQ15186.1"/>
    </source>
</evidence>
<organism evidence="2 3">
    <name type="scientific">Bibersteinia trehalosi Y31</name>
    <dbReference type="NCBI Taxonomy" id="1261658"/>
    <lineage>
        <taxon>Bacteria</taxon>
        <taxon>Pseudomonadati</taxon>
        <taxon>Pseudomonadota</taxon>
        <taxon>Gammaproteobacteria</taxon>
        <taxon>Pasteurellales</taxon>
        <taxon>Pasteurellaceae</taxon>
        <taxon>Bibersteinia</taxon>
    </lineage>
</organism>
<name>A0A179CZ51_BIBTR</name>
<keyword evidence="1" id="KW-0472">Membrane</keyword>